<dbReference type="Proteomes" id="UP000317318">
    <property type="component" value="Chromosome"/>
</dbReference>
<reference evidence="1 2" key="1">
    <citation type="submission" date="2019-02" db="EMBL/GenBank/DDBJ databases">
        <title>Deep-cultivation of Planctomycetes and their phenomic and genomic characterization uncovers novel biology.</title>
        <authorList>
            <person name="Wiegand S."/>
            <person name="Jogler M."/>
            <person name="Boedeker C."/>
            <person name="Pinto D."/>
            <person name="Vollmers J."/>
            <person name="Rivas-Marin E."/>
            <person name="Kohn T."/>
            <person name="Peeters S.H."/>
            <person name="Heuer A."/>
            <person name="Rast P."/>
            <person name="Oberbeckmann S."/>
            <person name="Bunk B."/>
            <person name="Jeske O."/>
            <person name="Meyerdierks A."/>
            <person name="Storesund J.E."/>
            <person name="Kallscheuer N."/>
            <person name="Luecker S."/>
            <person name="Lage O.M."/>
            <person name="Pohl T."/>
            <person name="Merkel B.J."/>
            <person name="Hornburger P."/>
            <person name="Mueller R.-W."/>
            <person name="Bruemmer F."/>
            <person name="Labrenz M."/>
            <person name="Spormann A.M."/>
            <person name="Op den Camp H."/>
            <person name="Overmann J."/>
            <person name="Amann R."/>
            <person name="Jetten M.S.M."/>
            <person name="Mascher T."/>
            <person name="Medema M.H."/>
            <person name="Devos D.P."/>
            <person name="Kaster A.-K."/>
            <person name="Ovreas L."/>
            <person name="Rohde M."/>
            <person name="Galperin M.Y."/>
            <person name="Jogler C."/>
        </authorList>
    </citation>
    <scope>NUCLEOTIDE SEQUENCE [LARGE SCALE GENOMIC DNA]</scope>
    <source>
        <strain evidence="1 2">Pan189</strain>
    </source>
</reference>
<sequence length="269" mass="29632">MTTRPFDRRFGRILLVGDIESSLCREVGQACLDVFGRSTIVLRRELSGAVSTLTTARSLTPDPAEFDLGIVALDRPLRHRRHDIDRLIGTAALSWVVVLGEWCESEMRAYPGHWPVALAVRGRESRERLLLERSAMTGDIAALPVMAGRDETFGAIEASAKLYATEDGEVCDSMPFLSTADRVFRRYLDDVLTGLPNAQPLAVIDADPLTEATVQTIWQRAEDGNRVLVLSSEPDLGSVKAEIGRDEVEVQSKFVSPSELHTAAMQLVK</sequence>
<dbReference type="KEGG" id="svp:Pan189_24370"/>
<gene>
    <name evidence="1" type="ORF">Pan189_24370</name>
</gene>
<dbReference type="RefSeq" id="WP_145364110.1">
    <property type="nucleotide sequence ID" value="NZ_CP036268.1"/>
</dbReference>
<evidence type="ECO:0000313" key="1">
    <source>
        <dbReference type="EMBL" id="QDT38052.1"/>
    </source>
</evidence>
<evidence type="ECO:0000313" key="2">
    <source>
        <dbReference type="Proteomes" id="UP000317318"/>
    </source>
</evidence>
<accession>A0A517R2F1</accession>
<dbReference type="EMBL" id="CP036268">
    <property type="protein sequence ID" value="QDT38052.1"/>
    <property type="molecule type" value="Genomic_DNA"/>
</dbReference>
<keyword evidence="2" id="KW-1185">Reference proteome</keyword>
<organism evidence="1 2">
    <name type="scientific">Stratiformator vulcanicus</name>
    <dbReference type="NCBI Taxonomy" id="2527980"/>
    <lineage>
        <taxon>Bacteria</taxon>
        <taxon>Pseudomonadati</taxon>
        <taxon>Planctomycetota</taxon>
        <taxon>Planctomycetia</taxon>
        <taxon>Planctomycetales</taxon>
        <taxon>Planctomycetaceae</taxon>
        <taxon>Stratiformator</taxon>
    </lineage>
</organism>
<name>A0A517R2F1_9PLAN</name>
<dbReference type="OrthoDB" id="10010201at2"/>
<protein>
    <submittedName>
        <fullName evidence="1">Uncharacterized protein</fullName>
    </submittedName>
</protein>
<dbReference type="AlphaFoldDB" id="A0A517R2F1"/>
<proteinExistence type="predicted"/>